<protein>
    <submittedName>
        <fullName evidence="1">Uncharacterized protein</fullName>
    </submittedName>
</protein>
<keyword evidence="2" id="KW-1185">Reference proteome</keyword>
<dbReference type="GeneID" id="39583061"/>
<evidence type="ECO:0000313" key="2">
    <source>
        <dbReference type="Proteomes" id="UP000272025"/>
    </source>
</evidence>
<organism evidence="1 2">
    <name type="scientific">Sodiomyces alkalinus (strain CBS 110278 / VKM F-3762 / F11)</name>
    <name type="common">Alkaliphilic filamentous fungus</name>
    <dbReference type="NCBI Taxonomy" id="1314773"/>
    <lineage>
        <taxon>Eukaryota</taxon>
        <taxon>Fungi</taxon>
        <taxon>Dikarya</taxon>
        <taxon>Ascomycota</taxon>
        <taxon>Pezizomycotina</taxon>
        <taxon>Sordariomycetes</taxon>
        <taxon>Hypocreomycetidae</taxon>
        <taxon>Glomerellales</taxon>
        <taxon>Plectosphaerellaceae</taxon>
        <taxon>Sodiomyces</taxon>
    </lineage>
</organism>
<dbReference type="RefSeq" id="XP_028462820.1">
    <property type="nucleotide sequence ID" value="XM_028614583.1"/>
</dbReference>
<reference evidence="1 2" key="1">
    <citation type="journal article" date="2018" name="Mol. Ecol.">
        <title>The obligate alkalophilic soda-lake fungus Sodiomyces alkalinus has shifted to a protein diet.</title>
        <authorList>
            <person name="Grum-Grzhimaylo A.A."/>
            <person name="Falkoski D.L."/>
            <person name="van den Heuvel J."/>
            <person name="Valero-Jimenez C.A."/>
            <person name="Min B."/>
            <person name="Choi I.G."/>
            <person name="Lipzen A."/>
            <person name="Daum C.G."/>
            <person name="Aanen D.K."/>
            <person name="Tsang A."/>
            <person name="Henrissat B."/>
            <person name="Bilanenko E.N."/>
            <person name="de Vries R.P."/>
            <person name="van Kan J.A.L."/>
            <person name="Grigoriev I.V."/>
            <person name="Debets A.J.M."/>
        </authorList>
    </citation>
    <scope>NUCLEOTIDE SEQUENCE [LARGE SCALE GENOMIC DNA]</scope>
    <source>
        <strain evidence="1 2">F11</strain>
    </source>
</reference>
<evidence type="ECO:0000313" key="1">
    <source>
        <dbReference type="EMBL" id="ROT35014.1"/>
    </source>
</evidence>
<dbReference type="Proteomes" id="UP000272025">
    <property type="component" value="Unassembled WGS sequence"/>
</dbReference>
<gene>
    <name evidence="1" type="ORF">SODALDRAFT_363706</name>
</gene>
<dbReference type="EMBL" id="ML119062">
    <property type="protein sequence ID" value="ROT35014.1"/>
    <property type="molecule type" value="Genomic_DNA"/>
</dbReference>
<accession>A0A3N2PKS4</accession>
<sequence length="78" mass="8617">MDAVRKSSLSVTIFHPTAAGTIGTGEDTGDFRRSWVSERQIPSIQECLKTTEFVVVCKASRSIIGWHGFHTAFDMLNS</sequence>
<proteinExistence type="predicted"/>
<dbReference type="AlphaFoldDB" id="A0A3N2PKS4"/>
<name>A0A3N2PKS4_SODAK</name>